<dbReference type="Gene3D" id="1.10.3520.10">
    <property type="entry name" value="Glycolipid transfer protein"/>
    <property type="match status" value="1"/>
</dbReference>
<reference evidence="3" key="1">
    <citation type="submission" date="2021-02" db="EMBL/GenBank/DDBJ databases">
        <authorList>
            <person name="Nieuwenhuis M."/>
            <person name="Van De Peppel L.J.J."/>
        </authorList>
    </citation>
    <scope>NUCLEOTIDE SEQUENCE</scope>
    <source>
        <strain evidence="3">D49</strain>
    </source>
</reference>
<proteinExistence type="predicted"/>
<dbReference type="InterPro" id="IPR014830">
    <property type="entry name" value="Glycolipid_transfer_prot_dom"/>
</dbReference>
<evidence type="ECO:0000259" key="2">
    <source>
        <dbReference type="Pfam" id="PF08718"/>
    </source>
</evidence>
<sequence length="207" mass="22336">MAPYLESVRSFADVPITDAGVDTVAFLEAAQGLVGLFGDADLLGSAAFSVVQSDLKSNIAKVRARYDAATAVSATLEQLVENEKGEKKRTATEGLLWLLRGLSFTCKALQNSQANKSEELAAAFNKSYEGTLKQFHNFVVKGIFSVAMKACPYRNDFYTKLAADPAGGPPATQEKLDEELNKWLAALAAIVARMEEFYEKGGHGKGF</sequence>
<accession>A0A9P7GNX8</accession>
<name>A0A9P7GNX8_9AGAR</name>
<evidence type="ECO:0000256" key="1">
    <source>
        <dbReference type="ARBA" id="ARBA00022448"/>
    </source>
</evidence>
<protein>
    <recommendedName>
        <fullName evidence="2">Glycolipid transfer protein domain-containing protein</fullName>
    </recommendedName>
</protein>
<comment type="caution">
    <text evidence="3">The sequence shown here is derived from an EMBL/GenBank/DDBJ whole genome shotgun (WGS) entry which is preliminary data.</text>
</comment>
<dbReference type="AlphaFoldDB" id="A0A9P7GNX8"/>
<dbReference type="PANTHER" id="PTHR10219:SF25">
    <property type="entry name" value="PLECKSTRIN HOMOLOGY DOMAIN-CONTAINING FAMILY A MEMBER 8"/>
    <property type="match status" value="1"/>
</dbReference>
<dbReference type="Pfam" id="PF08718">
    <property type="entry name" value="GLTP"/>
    <property type="match status" value="1"/>
</dbReference>
<evidence type="ECO:0000313" key="3">
    <source>
        <dbReference type="EMBL" id="KAG5653526.1"/>
    </source>
</evidence>
<reference evidence="3" key="2">
    <citation type="submission" date="2021-10" db="EMBL/GenBank/DDBJ databases">
        <title>Phylogenomics reveals ancestral predisposition of the termite-cultivated fungus Termitomyces towards a domesticated lifestyle.</title>
        <authorList>
            <person name="Auxier B."/>
            <person name="Grum-Grzhimaylo A."/>
            <person name="Cardenas M.E."/>
            <person name="Lodge J.D."/>
            <person name="Laessoe T."/>
            <person name="Pedersen O."/>
            <person name="Smith M.E."/>
            <person name="Kuyper T.W."/>
            <person name="Franco-Molano E.A."/>
            <person name="Baroni T.J."/>
            <person name="Aanen D.K."/>
        </authorList>
    </citation>
    <scope>NUCLEOTIDE SEQUENCE</scope>
    <source>
        <strain evidence="3">D49</strain>
    </source>
</reference>
<feature type="domain" description="Glycolipid transfer protein" evidence="2">
    <location>
        <begin position="21"/>
        <end position="162"/>
    </location>
</feature>
<dbReference type="SUPFAM" id="SSF110004">
    <property type="entry name" value="Glycolipid transfer protein, GLTP"/>
    <property type="match status" value="1"/>
</dbReference>
<dbReference type="Proteomes" id="UP000717328">
    <property type="component" value="Unassembled WGS sequence"/>
</dbReference>
<organism evidence="3 4">
    <name type="scientific">Sphagnurus paluster</name>
    <dbReference type="NCBI Taxonomy" id="117069"/>
    <lineage>
        <taxon>Eukaryota</taxon>
        <taxon>Fungi</taxon>
        <taxon>Dikarya</taxon>
        <taxon>Basidiomycota</taxon>
        <taxon>Agaricomycotina</taxon>
        <taxon>Agaricomycetes</taxon>
        <taxon>Agaricomycetidae</taxon>
        <taxon>Agaricales</taxon>
        <taxon>Tricholomatineae</taxon>
        <taxon>Lyophyllaceae</taxon>
        <taxon>Sphagnurus</taxon>
    </lineage>
</organism>
<keyword evidence="1" id="KW-0813">Transport</keyword>
<dbReference type="GO" id="GO:1902387">
    <property type="term" value="F:ceramide 1-phosphate binding"/>
    <property type="evidence" value="ECO:0007669"/>
    <property type="project" value="TreeGrafter"/>
</dbReference>
<dbReference type="EMBL" id="JABCKI010000048">
    <property type="protein sequence ID" value="KAG5653526.1"/>
    <property type="molecule type" value="Genomic_DNA"/>
</dbReference>
<dbReference type="OrthoDB" id="205255at2759"/>
<keyword evidence="4" id="KW-1185">Reference proteome</keyword>
<dbReference type="GO" id="GO:0016020">
    <property type="term" value="C:membrane"/>
    <property type="evidence" value="ECO:0007669"/>
    <property type="project" value="TreeGrafter"/>
</dbReference>
<dbReference type="FunFam" id="1.10.3520.10:FF:000001">
    <property type="entry name" value="Pleckstrin domain-containing family A member 8"/>
    <property type="match status" value="1"/>
</dbReference>
<dbReference type="GO" id="GO:0005829">
    <property type="term" value="C:cytosol"/>
    <property type="evidence" value="ECO:0007669"/>
    <property type="project" value="TreeGrafter"/>
</dbReference>
<dbReference type="InterPro" id="IPR036497">
    <property type="entry name" value="GLTP_sf"/>
</dbReference>
<gene>
    <name evidence="3" type="ORF">H0H81_012600</name>
</gene>
<evidence type="ECO:0000313" key="4">
    <source>
        <dbReference type="Proteomes" id="UP000717328"/>
    </source>
</evidence>
<dbReference type="GO" id="GO:1902388">
    <property type="term" value="F:ceramide 1-phosphate transfer activity"/>
    <property type="evidence" value="ECO:0007669"/>
    <property type="project" value="TreeGrafter"/>
</dbReference>
<dbReference type="PANTHER" id="PTHR10219">
    <property type="entry name" value="GLYCOLIPID TRANSFER PROTEIN-RELATED"/>
    <property type="match status" value="1"/>
</dbReference>